<name>A0A0A6D2B9_9PSED</name>
<dbReference type="OrthoDB" id="8900117at2"/>
<proteinExistence type="predicted"/>
<accession>A0A0A6D2B9</accession>
<organism evidence="1 2">
    <name type="scientific">Pseudomonas chlororaphis</name>
    <dbReference type="NCBI Taxonomy" id="587753"/>
    <lineage>
        <taxon>Bacteria</taxon>
        <taxon>Pseudomonadati</taxon>
        <taxon>Pseudomonadota</taxon>
        <taxon>Gammaproteobacteria</taxon>
        <taxon>Pseudomonadales</taxon>
        <taxon>Pseudomonadaceae</taxon>
        <taxon>Pseudomonas</taxon>
    </lineage>
</organism>
<dbReference type="EMBL" id="JSFK01000048">
    <property type="protein sequence ID" value="KHA70073.1"/>
    <property type="molecule type" value="Genomic_DNA"/>
</dbReference>
<dbReference type="InterPro" id="IPR006498">
    <property type="entry name" value="Tail_tube"/>
</dbReference>
<evidence type="ECO:0000313" key="2">
    <source>
        <dbReference type="Proteomes" id="UP000030564"/>
    </source>
</evidence>
<comment type="caution">
    <text evidence="1">The sequence shown here is derived from an EMBL/GenBank/DDBJ whole genome shotgun (WGS) entry which is preliminary data.</text>
</comment>
<dbReference type="NCBIfam" id="TIGR01611">
    <property type="entry name" value="tail_tube"/>
    <property type="match status" value="1"/>
</dbReference>
<protein>
    <submittedName>
        <fullName evidence="1">Tail protein</fullName>
    </submittedName>
</protein>
<dbReference type="Pfam" id="PF04985">
    <property type="entry name" value="Phage_tube"/>
    <property type="match status" value="1"/>
</dbReference>
<evidence type="ECO:0000313" key="1">
    <source>
        <dbReference type="EMBL" id="KHA70073.1"/>
    </source>
</evidence>
<reference evidence="1 2" key="1">
    <citation type="submission" date="2014-10" db="EMBL/GenBank/DDBJ databases">
        <title>Draft genome sequence of Pseudomonas chlororaphis EA105.</title>
        <authorList>
            <person name="McCully L.M."/>
            <person name="Bitzer A.S."/>
            <person name="Spence C."/>
            <person name="Bais H."/>
            <person name="Silby M.W."/>
        </authorList>
    </citation>
    <scope>NUCLEOTIDE SEQUENCE [LARGE SCALE GENOMIC DNA]</scope>
    <source>
        <strain evidence="1 2">EA105</strain>
    </source>
</reference>
<dbReference type="Proteomes" id="UP000030564">
    <property type="component" value="Unassembled WGS sequence"/>
</dbReference>
<sequence>MAGFSAHRISNANLYLDGASFFGKCEEIDLGTIKTVMSDFQGLGMVGLIELPDGIDKLEGKITWNSLYVEAARKLVTPFKSVQLQCRSNVQVFNNGGLVNEVPLVTTMTITGKEYQLGTHKPRDPTKYETPFSATYVRQMINGEEVVLLDYLANIFRVGGEDQLGRYNRNLGIS</sequence>
<gene>
    <name evidence="1" type="ORF">NZ35_27585</name>
</gene>
<dbReference type="PATRIC" id="fig|587753.9.peg.4878"/>
<dbReference type="AlphaFoldDB" id="A0A0A6D2B9"/>